<dbReference type="RefSeq" id="WP_253765063.1">
    <property type="nucleotide sequence ID" value="NZ_BAAAVE010000024.1"/>
</dbReference>
<evidence type="ECO:0000313" key="8">
    <source>
        <dbReference type="Proteomes" id="UP001320766"/>
    </source>
</evidence>
<comment type="caution">
    <text evidence="7">The sequence shown here is derived from an EMBL/GenBank/DDBJ whole genome shotgun (WGS) entry which is preliminary data.</text>
</comment>
<dbReference type="EMBL" id="JAMZEC010000001">
    <property type="protein sequence ID" value="MCP2344092.1"/>
    <property type="molecule type" value="Genomic_DNA"/>
</dbReference>
<dbReference type="PANTHER" id="PTHR43619:SF2">
    <property type="entry name" value="S-ADENOSYL-L-METHIONINE-DEPENDENT METHYLTRANSFERASES SUPERFAMILY PROTEIN"/>
    <property type="match status" value="1"/>
</dbReference>
<dbReference type="GO" id="GO:0008168">
    <property type="term" value="F:methyltransferase activity"/>
    <property type="evidence" value="ECO:0007669"/>
    <property type="project" value="UniProtKB-KW"/>
</dbReference>
<keyword evidence="5 6" id="KW-0949">S-adenosyl-L-methionine</keyword>
<dbReference type="InterPro" id="IPR007213">
    <property type="entry name" value="Ppm1/Ppm2/Tcmp"/>
</dbReference>
<keyword evidence="3 6" id="KW-0489">Methyltransferase</keyword>
<dbReference type="EC" id="2.1.1.-" evidence="6"/>
<dbReference type="NCBIfam" id="TIGR00027">
    <property type="entry name" value="mthyl_TIGR00027"/>
    <property type="match status" value="1"/>
</dbReference>
<protein>
    <recommendedName>
        <fullName evidence="6">S-adenosyl-L-methionine-dependent methyltransferase</fullName>
        <ecNumber evidence="6">2.1.1.-</ecNumber>
    </recommendedName>
</protein>
<evidence type="ECO:0000256" key="2">
    <source>
        <dbReference type="ARBA" id="ARBA00008138"/>
    </source>
</evidence>
<dbReference type="Proteomes" id="UP001320766">
    <property type="component" value="Unassembled WGS sequence"/>
</dbReference>
<evidence type="ECO:0000256" key="4">
    <source>
        <dbReference type="ARBA" id="ARBA00022679"/>
    </source>
</evidence>
<accession>A0ABT1JRW8</accession>
<dbReference type="GO" id="GO:0032259">
    <property type="term" value="P:methylation"/>
    <property type="evidence" value="ECO:0007669"/>
    <property type="project" value="UniProtKB-KW"/>
</dbReference>
<organism evidence="7 8">
    <name type="scientific">Nonomuraea roseoviolacea subsp. carminata</name>
    <dbReference type="NCBI Taxonomy" id="160689"/>
    <lineage>
        <taxon>Bacteria</taxon>
        <taxon>Bacillati</taxon>
        <taxon>Actinomycetota</taxon>
        <taxon>Actinomycetes</taxon>
        <taxon>Streptosporangiales</taxon>
        <taxon>Streptosporangiaceae</taxon>
        <taxon>Nonomuraea</taxon>
    </lineage>
</organism>
<dbReference type="InterPro" id="IPR011610">
    <property type="entry name" value="SAM_mthyl_Trfase_ML2640-like"/>
</dbReference>
<dbReference type="Pfam" id="PF04072">
    <property type="entry name" value="LCM"/>
    <property type="match status" value="1"/>
</dbReference>
<dbReference type="PANTHER" id="PTHR43619">
    <property type="entry name" value="S-ADENOSYL-L-METHIONINE-DEPENDENT METHYLTRANSFERASE YKTD-RELATED"/>
    <property type="match status" value="1"/>
</dbReference>
<keyword evidence="4" id="KW-0808">Transferase</keyword>
<dbReference type="InterPro" id="IPR029063">
    <property type="entry name" value="SAM-dependent_MTases_sf"/>
</dbReference>
<reference evidence="7 8" key="1">
    <citation type="submission" date="2022-06" db="EMBL/GenBank/DDBJ databases">
        <title>Sequencing the genomes of 1000 actinobacteria strains.</title>
        <authorList>
            <person name="Klenk H.-P."/>
        </authorList>
    </citation>
    <scope>NUCLEOTIDE SEQUENCE [LARGE SCALE GENOMIC DNA]</scope>
    <source>
        <strain evidence="7 8">DSM 44170</strain>
    </source>
</reference>
<dbReference type="SUPFAM" id="SSF53335">
    <property type="entry name" value="S-adenosyl-L-methionine-dependent methyltransferases"/>
    <property type="match status" value="1"/>
</dbReference>
<comment type="function">
    <text evidence="1 6">Exhibits S-adenosyl-L-methionine-dependent methyltransferase activity.</text>
</comment>
<evidence type="ECO:0000313" key="7">
    <source>
        <dbReference type="EMBL" id="MCP2344092.1"/>
    </source>
</evidence>
<proteinExistence type="inferred from homology"/>
<dbReference type="Gene3D" id="3.40.50.150">
    <property type="entry name" value="Vaccinia Virus protein VP39"/>
    <property type="match status" value="1"/>
</dbReference>
<sequence>MPDAPAFPDAGLDLDLDLVLRLDLDVVQTSDIAAAVRAQECALPEPILADPYAHLFVDDATVRRARALDLIGMTRGAVAIRGRFGDEVLAGAVARGVRQVVVLGAGCDTRAWRCALPADLVLFEVDGDPRRQRAKVRMLAAAGALAHRHHRVVTADLTRRWCGQLMEAGFDPGAPTLWLAEGLTYFFGGTALDRLAADLSAVSAPGSALAADVTGPGYYTAGYGDRFFAYMRALGAFSGPVDPRGWLGPYGWRVETYDSGMLADGRCPWLPGPVPERLLSSQHGFLYVHARMEG</sequence>
<keyword evidence="8" id="KW-1185">Reference proteome</keyword>
<name>A0ABT1JRW8_9ACTN</name>
<comment type="similarity">
    <text evidence="2 6">Belongs to the UPF0677 family.</text>
</comment>
<gene>
    <name evidence="7" type="ORF">HD595_000214</name>
</gene>
<evidence type="ECO:0000256" key="1">
    <source>
        <dbReference type="ARBA" id="ARBA00003907"/>
    </source>
</evidence>
<evidence type="ECO:0000256" key="5">
    <source>
        <dbReference type="ARBA" id="ARBA00022691"/>
    </source>
</evidence>
<evidence type="ECO:0000256" key="3">
    <source>
        <dbReference type="ARBA" id="ARBA00022603"/>
    </source>
</evidence>
<evidence type="ECO:0000256" key="6">
    <source>
        <dbReference type="RuleBase" id="RU362030"/>
    </source>
</evidence>